<accession>A0ACC1YZC0</accession>
<sequence>MAPNTKSTTLAVPEFNLVGYKNFVRHNPKSDRFAAKKFHHVEFWCMDATNTARRFSLGLGMQIVAKSDLSTNNMIHASYLLRSADLNIIFTAPYSPSIAGINGDSGQKSAAAIPTFDYGDCRDFVASHGLGVRAIAIEVGDAEAAFNTSVAHGAKPSSSPVYLDDDRTVIAEVQLYGDVVLRYVSFKNESDRQDSCLFLPGFEPMDENSSIPFDFGITRLDHLVVALPQLVPAVTYVKGFTGFHEFAEVTSEDIGTEDSGLNSVILANNNEMILFALTEPVSIKLKSQVQTFLDHNGGTGVHHLALKTRDIFKTLKEMKMRKGIGGFEFLPPPPPTYYKNLKNRIGDALSDEQIKQCEEMGILVDKDDQGTLLQVFTKPVGDRPTCFLEIIERVGCMAKDEEGKEYQKGGCGGFGKGNFASLFKAIEEYEKTLHINRIIAEPSAA</sequence>
<proteinExistence type="predicted"/>
<reference evidence="1 2" key="1">
    <citation type="journal article" date="2023" name="Science">
        <title>Complex scaffold remodeling in plant triterpene biosynthesis.</title>
        <authorList>
            <person name="De La Pena R."/>
            <person name="Hodgson H."/>
            <person name="Liu J.C."/>
            <person name="Stephenson M.J."/>
            <person name="Martin A.C."/>
            <person name="Owen C."/>
            <person name="Harkess A."/>
            <person name="Leebens-Mack J."/>
            <person name="Jimenez L.E."/>
            <person name="Osbourn A."/>
            <person name="Sattely E.S."/>
        </authorList>
    </citation>
    <scope>NUCLEOTIDE SEQUENCE [LARGE SCALE GENOMIC DNA]</scope>
    <source>
        <strain evidence="2">cv. JPN11</strain>
        <tissue evidence="1">Leaf</tissue>
    </source>
</reference>
<evidence type="ECO:0000313" key="2">
    <source>
        <dbReference type="Proteomes" id="UP001164539"/>
    </source>
</evidence>
<keyword evidence="1" id="KW-0560">Oxidoreductase</keyword>
<evidence type="ECO:0000313" key="1">
    <source>
        <dbReference type="EMBL" id="KAJ4728992.1"/>
    </source>
</evidence>
<name>A0ACC1YZC0_MELAZ</name>
<keyword evidence="1" id="KW-0223">Dioxygenase</keyword>
<protein>
    <submittedName>
        <fullName evidence="1">4-hydroxyphenylpyruvate dioxygenase</fullName>
    </submittedName>
</protein>
<keyword evidence="2" id="KW-1185">Reference proteome</keyword>
<gene>
    <name evidence="1" type="ORF">OWV82_001842</name>
</gene>
<organism evidence="1 2">
    <name type="scientific">Melia azedarach</name>
    <name type="common">Chinaberry tree</name>
    <dbReference type="NCBI Taxonomy" id="155640"/>
    <lineage>
        <taxon>Eukaryota</taxon>
        <taxon>Viridiplantae</taxon>
        <taxon>Streptophyta</taxon>
        <taxon>Embryophyta</taxon>
        <taxon>Tracheophyta</taxon>
        <taxon>Spermatophyta</taxon>
        <taxon>Magnoliopsida</taxon>
        <taxon>eudicotyledons</taxon>
        <taxon>Gunneridae</taxon>
        <taxon>Pentapetalae</taxon>
        <taxon>rosids</taxon>
        <taxon>malvids</taxon>
        <taxon>Sapindales</taxon>
        <taxon>Meliaceae</taxon>
        <taxon>Melia</taxon>
    </lineage>
</organism>
<dbReference type="Proteomes" id="UP001164539">
    <property type="component" value="Chromosome 1"/>
</dbReference>
<comment type="caution">
    <text evidence="1">The sequence shown here is derived from an EMBL/GenBank/DDBJ whole genome shotgun (WGS) entry which is preliminary data.</text>
</comment>
<dbReference type="EMBL" id="CM051394">
    <property type="protein sequence ID" value="KAJ4728992.1"/>
    <property type="molecule type" value="Genomic_DNA"/>
</dbReference>